<dbReference type="Gene3D" id="3.40.50.300">
    <property type="entry name" value="P-loop containing nucleotide triphosphate hydrolases"/>
    <property type="match status" value="1"/>
</dbReference>
<protein>
    <submittedName>
        <fullName evidence="2">Terminase-like family</fullName>
    </submittedName>
</protein>
<gene>
    <name evidence="2" type="ORF">UFOVP868_11</name>
</gene>
<dbReference type="InterPro" id="IPR027417">
    <property type="entry name" value="P-loop_NTPase"/>
</dbReference>
<dbReference type="Pfam" id="PF03237">
    <property type="entry name" value="Terminase_6N"/>
    <property type="match status" value="1"/>
</dbReference>
<organism evidence="2">
    <name type="scientific">uncultured Caudovirales phage</name>
    <dbReference type="NCBI Taxonomy" id="2100421"/>
    <lineage>
        <taxon>Viruses</taxon>
        <taxon>Duplodnaviria</taxon>
        <taxon>Heunggongvirae</taxon>
        <taxon>Uroviricota</taxon>
        <taxon>Caudoviricetes</taxon>
        <taxon>Peduoviridae</taxon>
        <taxon>Maltschvirus</taxon>
        <taxon>Maltschvirus maltsch</taxon>
    </lineage>
</organism>
<reference evidence="2" key="1">
    <citation type="submission" date="2020-04" db="EMBL/GenBank/DDBJ databases">
        <authorList>
            <person name="Chiriac C."/>
            <person name="Salcher M."/>
            <person name="Ghai R."/>
            <person name="Kavagutti S V."/>
        </authorList>
    </citation>
    <scope>NUCLEOTIDE SEQUENCE</scope>
</reference>
<dbReference type="EMBL" id="LR796817">
    <property type="protein sequence ID" value="CAB4167275.1"/>
    <property type="molecule type" value="Genomic_DNA"/>
</dbReference>
<proteinExistence type="predicted"/>
<feature type="region of interest" description="Disordered" evidence="1">
    <location>
        <begin position="1"/>
        <end position="36"/>
    </location>
</feature>
<accession>A0A6J5PDY3</accession>
<sequence length="525" mass="59052">MNEAPAPSGESSPSAVPPRQGGTSPPTVEKKAKKPFGKNRIVTLANGAKIPFSDLEKLSLEDLSRVHWRNEWFKTARPNQNPPDGDWTIWGVVSGRGWGKTLTAAQWMAWQCAWKPNTIGHVIAPTLNDTKHVCFEGPTGLLKVLPEEIVKDYNKSSMLITLDNGSTIRGFSAEEPNRLRGPQCAVAWCDELAAWQDADETWDMMMMGLRLGPHPQVMFTTTPRPVEIMRRLLQDKGVQITRGSTYENRANLPESFFKQIQQYEGTQLGRQELLGELIDPEESGIVKRGWFKLWPAKRNLPRFQWVVLSLDTAFTEATIDRKTGNADYTACSVWGVFDHEGRNNIMLLDAWQERLGMPDLIAKVKKELKKSYGDPDAPLIKPLFGPQQTLMAGRAPDIVLIEDKGSGISLRQMLDREGIRAYAYNPGRASKIQRLHMVSHIFANKMVWLVESDKNPGRPRNWAEPLLAQLCSFAGEGSLKHDDFVDCTTQAIRLLADKRFLEVVPKDRLPQILPPLKPRTNPYAA</sequence>
<feature type="compositionally biased region" description="Low complexity" evidence="1">
    <location>
        <begin position="1"/>
        <end position="18"/>
    </location>
</feature>
<evidence type="ECO:0000313" key="2">
    <source>
        <dbReference type="EMBL" id="CAB4167275.1"/>
    </source>
</evidence>
<dbReference type="Gene3D" id="3.30.420.240">
    <property type="match status" value="1"/>
</dbReference>
<evidence type="ECO:0000256" key="1">
    <source>
        <dbReference type="SAM" id="MobiDB-lite"/>
    </source>
</evidence>
<name>A0A6J5PDY3_9CAUD</name>